<evidence type="ECO:0008006" key="3">
    <source>
        <dbReference type="Google" id="ProtNLM"/>
    </source>
</evidence>
<name>A0A0F8Z188_9ZZZZ</name>
<gene>
    <name evidence="2" type="ORF">LCGC14_3090450</name>
</gene>
<dbReference type="EMBL" id="LAZR01066290">
    <property type="protein sequence ID" value="KKK53866.1"/>
    <property type="molecule type" value="Genomic_DNA"/>
</dbReference>
<dbReference type="AlphaFoldDB" id="A0A0F8Z188"/>
<feature type="non-terminal residue" evidence="2">
    <location>
        <position position="108"/>
    </location>
</feature>
<feature type="compositionally biased region" description="Low complexity" evidence="1">
    <location>
        <begin position="40"/>
        <end position="54"/>
    </location>
</feature>
<protein>
    <recommendedName>
        <fullName evidence="3">C2H2-type domain-containing protein</fullName>
    </recommendedName>
</protein>
<evidence type="ECO:0000313" key="2">
    <source>
        <dbReference type="EMBL" id="KKK53866.1"/>
    </source>
</evidence>
<comment type="caution">
    <text evidence="2">The sequence shown here is derived from an EMBL/GenBank/DDBJ whole genome shotgun (WGS) entry which is preliminary data.</text>
</comment>
<accession>A0A0F8Z188</accession>
<feature type="region of interest" description="Disordered" evidence="1">
    <location>
        <begin position="1"/>
        <end position="55"/>
    </location>
</feature>
<proteinExistence type="predicted"/>
<organism evidence="2">
    <name type="scientific">marine sediment metagenome</name>
    <dbReference type="NCBI Taxonomy" id="412755"/>
    <lineage>
        <taxon>unclassified sequences</taxon>
        <taxon>metagenomes</taxon>
        <taxon>ecological metagenomes</taxon>
    </lineage>
</organism>
<reference evidence="2" key="1">
    <citation type="journal article" date="2015" name="Nature">
        <title>Complex archaea that bridge the gap between prokaryotes and eukaryotes.</title>
        <authorList>
            <person name="Spang A."/>
            <person name="Saw J.H."/>
            <person name="Jorgensen S.L."/>
            <person name="Zaremba-Niedzwiedzka K."/>
            <person name="Martijn J."/>
            <person name="Lind A.E."/>
            <person name="van Eijk R."/>
            <person name="Schleper C."/>
            <person name="Guy L."/>
            <person name="Ettema T.J."/>
        </authorList>
    </citation>
    <scope>NUCLEOTIDE SEQUENCE</scope>
</reference>
<sequence length="108" mass="11742">MTDEQQASDDPRSRARKRPTTHGDAKAAVTITPEEHAAEKATTAATGDATPAQPYYQGEFMGRPFHQCPRCDMSGTTHDFIERHIVAVHVRTDTQRAAAAGLIVPGKE</sequence>
<evidence type="ECO:0000256" key="1">
    <source>
        <dbReference type="SAM" id="MobiDB-lite"/>
    </source>
</evidence>